<dbReference type="Pfam" id="PF17876">
    <property type="entry name" value="CSD2"/>
    <property type="match status" value="1"/>
</dbReference>
<dbReference type="AlphaFoldDB" id="A0A4P6M3L1"/>
<dbReference type="SMART" id="SM00357">
    <property type="entry name" value="CSP"/>
    <property type="match status" value="2"/>
</dbReference>
<dbReference type="PANTHER" id="PTHR23355:SF9">
    <property type="entry name" value="DIS3-LIKE EXONUCLEASE 2"/>
    <property type="match status" value="1"/>
</dbReference>
<dbReference type="PANTHER" id="PTHR23355">
    <property type="entry name" value="RIBONUCLEASE"/>
    <property type="match status" value="1"/>
</dbReference>
<dbReference type="Pfam" id="PF00773">
    <property type="entry name" value="RNB"/>
    <property type="match status" value="1"/>
</dbReference>
<evidence type="ECO:0000313" key="12">
    <source>
        <dbReference type="EMBL" id="QBE99076.1"/>
    </source>
</evidence>
<keyword evidence="7 8" id="KW-0694">RNA-binding</keyword>
<dbReference type="RefSeq" id="WP_330554928.1">
    <property type="nucleotide sequence ID" value="NZ_CP035945.1"/>
</dbReference>
<evidence type="ECO:0000256" key="8">
    <source>
        <dbReference type="HAMAP-Rule" id="MF_01895"/>
    </source>
</evidence>
<keyword evidence="9" id="KW-0175">Coiled coil</keyword>
<comment type="similarity">
    <text evidence="8">Belongs to the RNR ribonuclease family. RNase R subfamily.</text>
</comment>
<keyword evidence="5 8" id="KW-0378">Hydrolase</keyword>
<dbReference type="HAMAP" id="MF_01895">
    <property type="entry name" value="RNase_R"/>
    <property type="match status" value="1"/>
</dbReference>
<dbReference type="NCBIfam" id="TIGR02063">
    <property type="entry name" value="RNase_R"/>
    <property type="match status" value="1"/>
</dbReference>
<comment type="subcellular location">
    <subcellularLocation>
        <location evidence="2 8">Cytoplasm</location>
    </subcellularLocation>
</comment>
<dbReference type="Pfam" id="PF08206">
    <property type="entry name" value="OB_RNB"/>
    <property type="match status" value="1"/>
</dbReference>
<dbReference type="InterPro" id="IPR013223">
    <property type="entry name" value="RNase_B_OB_dom"/>
</dbReference>
<dbReference type="PROSITE" id="PS50126">
    <property type="entry name" value="S1"/>
    <property type="match status" value="1"/>
</dbReference>
<protein>
    <recommendedName>
        <fullName evidence="8">Ribonuclease R</fullName>
        <shortName evidence="8">RNase R</shortName>
        <ecNumber evidence="8">3.1.13.1</ecNumber>
    </recommendedName>
</protein>
<dbReference type="NCBIfam" id="TIGR00358">
    <property type="entry name" value="3_prime_RNase"/>
    <property type="match status" value="1"/>
</dbReference>
<sequence length="742" mass="85370">MKKNAQVKKRKKMLYEIMCCKEYTPMRAKDLAVLLQIPAGKREELHKILDMLLEEGKISINKRGRYEAVRKENGKKQKEPSREQEKKSKGKREFYLTGIFVGNAKGFGFVEVEGEEEDIFISEEHTGDALHKDTVQIRIIKEERDGRRREGAVVKVLERGMKEVVGTYEKSDSFGFLVPDNRKFSKDIFIPMEHSMGAVSGDKVVAAIRNYGSRSRNPEGKVKEILGHKGEKGVDVMSVARSYDLPMEFPEKVLNQADRIKESLNEGDYYGRMDLRDWTMVTIDGEDAKDLDDAVTITKEGEFYRLGVHIADVSNYVQYNSALDREALKRGTSVYLVDRVIPMLPKKLSNGICSLNAGEDRLALSCLMDIDKKGNVIGHKIAETVIHVDRRMTYTNVKKILLHEDEEVTMEYAELAPMFFLMQELSGILRKKRGKRGAIDFDFPESKIKLDENGRPTEIYPYEQNVATEIIEDFMLLANETVAEEYYFRDIPFVYRTHDDPDPEKMEAVLTMIRGTGIRVKKAKQEIHPKEVQRILDEIEGMDCEPFFSRLLLRSMKQAKYTIDCSGHFGLAARYYCHFTSPIRRYPDLQIHRIIKETIHGRMTQEKKKHYADLLDAVANQSSTLERRAEEVERETVKMKKAEYMESHIGEVFEGTISGVMEWGLYVELSNTIEGLVHVNTLTDDYYIFDREHYSLTGESTKRQYIMGQKIKVRVENADIVTKTVDFSPVTEESQEMAGGKE</sequence>
<dbReference type="Proteomes" id="UP000289794">
    <property type="component" value="Chromosome"/>
</dbReference>
<evidence type="ECO:0000256" key="9">
    <source>
        <dbReference type="SAM" id="Coils"/>
    </source>
</evidence>
<dbReference type="CDD" id="cd04471">
    <property type="entry name" value="S1_RNase_R"/>
    <property type="match status" value="1"/>
</dbReference>
<dbReference type="EMBL" id="CP035945">
    <property type="protein sequence ID" value="QBE99076.1"/>
    <property type="molecule type" value="Genomic_DNA"/>
</dbReference>
<dbReference type="InterPro" id="IPR004476">
    <property type="entry name" value="RNase_II/RNase_R"/>
</dbReference>
<name>A0A4P6M3L1_9FIRM</name>
<proteinExistence type="inferred from homology"/>
<comment type="function">
    <text evidence="8">3'-5' exoribonuclease that releases 5'-nucleoside monophosphates and is involved in maturation of structured RNAs.</text>
</comment>
<dbReference type="InterPro" id="IPR003029">
    <property type="entry name" value="S1_domain"/>
</dbReference>
<evidence type="ECO:0000256" key="10">
    <source>
        <dbReference type="SAM" id="MobiDB-lite"/>
    </source>
</evidence>
<dbReference type="Gene3D" id="2.40.50.140">
    <property type="entry name" value="Nucleic acid-binding proteins"/>
    <property type="match status" value="3"/>
</dbReference>
<keyword evidence="3 8" id="KW-0963">Cytoplasm</keyword>
<feature type="region of interest" description="Disordered" evidence="10">
    <location>
        <begin position="69"/>
        <end position="90"/>
    </location>
</feature>
<dbReference type="InterPro" id="IPR050180">
    <property type="entry name" value="RNR_Ribonuclease"/>
</dbReference>
<evidence type="ECO:0000256" key="4">
    <source>
        <dbReference type="ARBA" id="ARBA00022722"/>
    </source>
</evidence>
<keyword evidence="6 8" id="KW-0269">Exonuclease</keyword>
<dbReference type="Pfam" id="PF00575">
    <property type="entry name" value="S1"/>
    <property type="match status" value="1"/>
</dbReference>
<evidence type="ECO:0000256" key="6">
    <source>
        <dbReference type="ARBA" id="ARBA00022839"/>
    </source>
</evidence>
<dbReference type="SMART" id="SM00316">
    <property type="entry name" value="S1"/>
    <property type="match status" value="1"/>
</dbReference>
<dbReference type="InterPro" id="IPR011129">
    <property type="entry name" value="CSD"/>
</dbReference>
<comment type="catalytic activity">
    <reaction evidence="1 8">
        <text>Exonucleolytic cleavage in the 3'- to 5'-direction to yield nucleoside 5'-phosphates.</text>
        <dbReference type="EC" id="3.1.13.1"/>
    </reaction>
</comment>
<organism evidence="12 13">
    <name type="scientific">Blautia producta</name>
    <dbReference type="NCBI Taxonomy" id="33035"/>
    <lineage>
        <taxon>Bacteria</taxon>
        <taxon>Bacillati</taxon>
        <taxon>Bacillota</taxon>
        <taxon>Clostridia</taxon>
        <taxon>Lachnospirales</taxon>
        <taxon>Lachnospiraceae</taxon>
        <taxon>Blautia</taxon>
    </lineage>
</organism>
<feature type="domain" description="S1 motif" evidence="11">
    <location>
        <begin position="650"/>
        <end position="730"/>
    </location>
</feature>
<dbReference type="GO" id="GO:0005829">
    <property type="term" value="C:cytosol"/>
    <property type="evidence" value="ECO:0007669"/>
    <property type="project" value="TreeGrafter"/>
</dbReference>
<dbReference type="GO" id="GO:0008859">
    <property type="term" value="F:exoribonuclease II activity"/>
    <property type="evidence" value="ECO:0007669"/>
    <property type="project" value="UniProtKB-UniRule"/>
</dbReference>
<evidence type="ECO:0000256" key="7">
    <source>
        <dbReference type="ARBA" id="ARBA00022884"/>
    </source>
</evidence>
<gene>
    <name evidence="8 12" type="primary">rnr</name>
    <name evidence="12" type="ORF">PMF13cell1_04649</name>
</gene>
<feature type="coiled-coil region" evidence="9">
    <location>
        <begin position="615"/>
        <end position="642"/>
    </location>
</feature>
<dbReference type="GO" id="GO:0006402">
    <property type="term" value="P:mRNA catabolic process"/>
    <property type="evidence" value="ECO:0007669"/>
    <property type="project" value="TreeGrafter"/>
</dbReference>
<evidence type="ECO:0000313" key="13">
    <source>
        <dbReference type="Proteomes" id="UP000289794"/>
    </source>
</evidence>
<dbReference type="SMART" id="SM00955">
    <property type="entry name" value="RNB"/>
    <property type="match status" value="1"/>
</dbReference>
<evidence type="ECO:0000259" key="11">
    <source>
        <dbReference type="PROSITE" id="PS50126"/>
    </source>
</evidence>
<dbReference type="EC" id="3.1.13.1" evidence="8"/>
<dbReference type="InterPro" id="IPR011805">
    <property type="entry name" value="RNase_R"/>
</dbReference>
<evidence type="ECO:0000256" key="5">
    <source>
        <dbReference type="ARBA" id="ARBA00022801"/>
    </source>
</evidence>
<reference evidence="12 13" key="1">
    <citation type="submission" date="2019-01" db="EMBL/GenBank/DDBJ databases">
        <title>PMF-metabolizing Aryl O-demethylase.</title>
        <authorList>
            <person name="Kim M."/>
        </authorList>
    </citation>
    <scope>NUCLEOTIDE SEQUENCE [LARGE SCALE GENOMIC DNA]</scope>
    <source>
        <strain evidence="12 13">PMF1</strain>
    </source>
</reference>
<evidence type="ECO:0000256" key="1">
    <source>
        <dbReference type="ARBA" id="ARBA00001849"/>
    </source>
</evidence>
<dbReference type="KEGG" id="bpro:PMF13cell1_04649"/>
<dbReference type="InterPro" id="IPR040476">
    <property type="entry name" value="CSD2"/>
</dbReference>
<dbReference type="GO" id="GO:0003723">
    <property type="term" value="F:RNA binding"/>
    <property type="evidence" value="ECO:0007669"/>
    <property type="project" value="UniProtKB-UniRule"/>
</dbReference>
<accession>A0A4P6M3L1</accession>
<dbReference type="InterPro" id="IPR012340">
    <property type="entry name" value="NA-bd_OB-fold"/>
</dbReference>
<keyword evidence="4 8" id="KW-0540">Nuclease</keyword>
<evidence type="ECO:0000256" key="3">
    <source>
        <dbReference type="ARBA" id="ARBA00022490"/>
    </source>
</evidence>
<dbReference type="InterPro" id="IPR001900">
    <property type="entry name" value="RNase_II/R"/>
</dbReference>
<evidence type="ECO:0000256" key="2">
    <source>
        <dbReference type="ARBA" id="ARBA00004496"/>
    </source>
</evidence>
<dbReference type="SUPFAM" id="SSF50249">
    <property type="entry name" value="Nucleic acid-binding proteins"/>
    <property type="match status" value="4"/>
</dbReference>